<evidence type="ECO:0000256" key="1">
    <source>
        <dbReference type="SAM" id="MobiDB-lite"/>
    </source>
</evidence>
<sequence>MMNLPLSPRLPPQLRAGAGSRNVEDKPAGRLQASASDHARWIRQPMRATDLVASEAAPPHRSPN</sequence>
<organism evidence="2 3">
    <name type="scientific">Rhizobium fredii</name>
    <name type="common">Sinorhizobium fredii</name>
    <dbReference type="NCBI Taxonomy" id="380"/>
    <lineage>
        <taxon>Bacteria</taxon>
        <taxon>Pseudomonadati</taxon>
        <taxon>Pseudomonadota</taxon>
        <taxon>Alphaproteobacteria</taxon>
        <taxon>Hyphomicrobiales</taxon>
        <taxon>Rhizobiaceae</taxon>
        <taxon>Sinorhizobium/Ensifer group</taxon>
        <taxon>Sinorhizobium</taxon>
    </lineage>
</organism>
<proteinExistence type="predicted"/>
<dbReference type="EMBL" id="NWTC01000013">
    <property type="protein sequence ID" value="PDT46521.1"/>
    <property type="molecule type" value="Genomic_DNA"/>
</dbReference>
<evidence type="ECO:0000313" key="2">
    <source>
        <dbReference type="EMBL" id="PDT46521.1"/>
    </source>
</evidence>
<dbReference type="Proteomes" id="UP000220353">
    <property type="component" value="Unassembled WGS sequence"/>
</dbReference>
<gene>
    <name evidence="2" type="ORF">CO661_18205</name>
</gene>
<accession>A0A2A6LVD9</accession>
<dbReference type="AlphaFoldDB" id="A0A2A6LVD9"/>
<feature type="region of interest" description="Disordered" evidence="1">
    <location>
        <begin position="1"/>
        <end position="36"/>
    </location>
</feature>
<name>A0A2A6LVD9_RHIFR</name>
<feature type="compositionally biased region" description="Low complexity" evidence="1">
    <location>
        <begin position="1"/>
        <end position="15"/>
    </location>
</feature>
<evidence type="ECO:0000313" key="3">
    <source>
        <dbReference type="Proteomes" id="UP000220353"/>
    </source>
</evidence>
<protein>
    <submittedName>
        <fullName evidence="2">Uncharacterized protein</fullName>
    </submittedName>
</protein>
<reference evidence="2 3" key="1">
    <citation type="submission" date="2017-09" db="EMBL/GenBank/DDBJ databases">
        <title>Comparative genomics of rhizobia isolated from Phaseolus vulgaris in China.</title>
        <authorList>
            <person name="Tong W."/>
        </authorList>
    </citation>
    <scope>NUCLEOTIDE SEQUENCE [LARGE SCALE GENOMIC DNA]</scope>
    <source>
        <strain evidence="2 3">PCH1</strain>
    </source>
</reference>
<comment type="caution">
    <text evidence="2">The sequence shown here is derived from an EMBL/GenBank/DDBJ whole genome shotgun (WGS) entry which is preliminary data.</text>
</comment>